<evidence type="ECO:0000256" key="5">
    <source>
        <dbReference type="SAM" id="MobiDB-lite"/>
    </source>
</evidence>
<organism evidence="7 8">
    <name type="scientific">Iphiclides podalirius</name>
    <name type="common">scarce swallowtail</name>
    <dbReference type="NCBI Taxonomy" id="110791"/>
    <lineage>
        <taxon>Eukaryota</taxon>
        <taxon>Metazoa</taxon>
        <taxon>Ecdysozoa</taxon>
        <taxon>Arthropoda</taxon>
        <taxon>Hexapoda</taxon>
        <taxon>Insecta</taxon>
        <taxon>Pterygota</taxon>
        <taxon>Neoptera</taxon>
        <taxon>Endopterygota</taxon>
        <taxon>Lepidoptera</taxon>
        <taxon>Glossata</taxon>
        <taxon>Ditrysia</taxon>
        <taxon>Papilionoidea</taxon>
        <taxon>Papilionidae</taxon>
        <taxon>Papilioninae</taxon>
        <taxon>Iphiclides</taxon>
    </lineage>
</organism>
<dbReference type="InterPro" id="IPR048258">
    <property type="entry name" value="Cyclins_cyclin-box"/>
</dbReference>
<feature type="domain" description="Cyclin-like" evidence="6">
    <location>
        <begin position="72"/>
        <end position="158"/>
    </location>
</feature>
<evidence type="ECO:0000256" key="3">
    <source>
        <dbReference type="ARBA" id="ARBA00023306"/>
    </source>
</evidence>
<keyword evidence="2 4" id="KW-0195">Cyclin</keyword>
<comment type="similarity">
    <text evidence="4">Belongs to the cyclin family.</text>
</comment>
<name>A0ABN8IU27_9NEOP</name>
<protein>
    <recommendedName>
        <fullName evidence="6">Cyclin-like domain-containing protein</fullName>
    </recommendedName>
</protein>
<dbReference type="EMBL" id="OW152815">
    <property type="protein sequence ID" value="CAH2063450.1"/>
    <property type="molecule type" value="Genomic_DNA"/>
</dbReference>
<feature type="compositionally biased region" description="Low complexity" evidence="5">
    <location>
        <begin position="11"/>
        <end position="27"/>
    </location>
</feature>
<evidence type="ECO:0000259" key="6">
    <source>
        <dbReference type="SMART" id="SM00385"/>
    </source>
</evidence>
<dbReference type="Proteomes" id="UP000837857">
    <property type="component" value="Chromosome 3"/>
</dbReference>
<keyword evidence="3" id="KW-0131">Cell cycle</keyword>
<dbReference type="InterPro" id="IPR036915">
    <property type="entry name" value="Cyclin-like_sf"/>
</dbReference>
<dbReference type="SUPFAM" id="SSF47954">
    <property type="entry name" value="Cyclin-like"/>
    <property type="match status" value="1"/>
</dbReference>
<dbReference type="Gene3D" id="1.10.472.10">
    <property type="entry name" value="Cyclin-like"/>
    <property type="match status" value="1"/>
</dbReference>
<evidence type="ECO:0000256" key="2">
    <source>
        <dbReference type="ARBA" id="ARBA00023127"/>
    </source>
</evidence>
<reference evidence="7" key="1">
    <citation type="submission" date="2022-03" db="EMBL/GenBank/DDBJ databases">
        <authorList>
            <person name="Martin H S."/>
        </authorList>
    </citation>
    <scope>NUCLEOTIDE SEQUENCE</scope>
</reference>
<evidence type="ECO:0000256" key="4">
    <source>
        <dbReference type="RuleBase" id="RU000383"/>
    </source>
</evidence>
<gene>
    <name evidence="7" type="ORF">IPOD504_LOCUS12527</name>
</gene>
<dbReference type="InterPro" id="IPR039361">
    <property type="entry name" value="Cyclin"/>
</dbReference>
<sequence length="203" mass="22545">MDLLCEERVSPGSDGAPRPAPAPRAAASDPVLLRRRVLDNLLRTEERYAVTANYFGTLQTEITPHMRRIVAEWMLEVCEDQSCQEEVFPLAISYLDRFLSICTVGKSQLQLLGTACLLLASKLREPGSRGLPAELLVFYTANSITLADLCETADHINHTVSCTFCIVFRASALVSFTPSISSDVGRRLSIREIGILDLRRYIN</sequence>
<dbReference type="InterPro" id="IPR006671">
    <property type="entry name" value="Cyclin_N"/>
</dbReference>
<dbReference type="SMART" id="SM00385">
    <property type="entry name" value="CYCLIN"/>
    <property type="match status" value="1"/>
</dbReference>
<proteinExistence type="inferred from homology"/>
<evidence type="ECO:0000313" key="7">
    <source>
        <dbReference type="EMBL" id="CAH2063450.1"/>
    </source>
</evidence>
<keyword evidence="8" id="KW-1185">Reference proteome</keyword>
<accession>A0ABN8IU27</accession>
<dbReference type="PROSITE" id="PS00292">
    <property type="entry name" value="CYCLINS"/>
    <property type="match status" value="1"/>
</dbReference>
<dbReference type="PANTHER" id="PTHR10177">
    <property type="entry name" value="CYCLINS"/>
    <property type="match status" value="1"/>
</dbReference>
<dbReference type="InterPro" id="IPR013763">
    <property type="entry name" value="Cyclin-like_dom"/>
</dbReference>
<dbReference type="Pfam" id="PF00134">
    <property type="entry name" value="Cyclin_N"/>
    <property type="match status" value="1"/>
</dbReference>
<feature type="region of interest" description="Disordered" evidence="5">
    <location>
        <begin position="7"/>
        <end position="27"/>
    </location>
</feature>
<keyword evidence="1" id="KW-0132">Cell division</keyword>
<evidence type="ECO:0000313" key="8">
    <source>
        <dbReference type="Proteomes" id="UP000837857"/>
    </source>
</evidence>
<evidence type="ECO:0000256" key="1">
    <source>
        <dbReference type="ARBA" id="ARBA00022618"/>
    </source>
</evidence>
<feature type="non-terminal residue" evidence="7">
    <location>
        <position position="203"/>
    </location>
</feature>